<dbReference type="EMBL" id="CP132302">
    <property type="protein sequence ID" value="WLR97930.1"/>
    <property type="molecule type" value="Genomic_DNA"/>
</dbReference>
<evidence type="ECO:0000313" key="2">
    <source>
        <dbReference type="Proteomes" id="UP001234585"/>
    </source>
</evidence>
<reference evidence="1 2" key="1">
    <citation type="submission" date="2023-08" db="EMBL/GenBank/DDBJ databases">
        <title>Pathogen: clinical or host-associated sample.</title>
        <authorList>
            <person name="Hergert J."/>
            <person name="Casey R."/>
            <person name="Wagner J."/>
            <person name="Young E.L."/>
            <person name="Oakeson K.F."/>
        </authorList>
    </citation>
    <scope>NUCLEOTIDE SEQUENCE [LARGE SCALE GENOMIC DNA]</scope>
    <source>
        <strain evidence="1 2">1760953</strain>
    </source>
</reference>
<protein>
    <submittedName>
        <fullName evidence="1">Uncharacterized protein</fullName>
    </submittedName>
</protein>
<keyword evidence="2" id="KW-1185">Reference proteome</keyword>
<dbReference type="PANTHER" id="PTHR36931:SF1">
    <property type="entry name" value="UPF0153 PROTEIN YEIW"/>
    <property type="match status" value="1"/>
</dbReference>
<organism evidence="1 2">
    <name type="scientific">Shinella sumterensis</name>
    <dbReference type="NCBI Taxonomy" id="1967501"/>
    <lineage>
        <taxon>Bacteria</taxon>
        <taxon>Pseudomonadati</taxon>
        <taxon>Pseudomonadota</taxon>
        <taxon>Alphaproteobacteria</taxon>
        <taxon>Hyphomicrobiales</taxon>
        <taxon>Rhizobiaceae</taxon>
        <taxon>Shinella</taxon>
    </lineage>
</organism>
<accession>A0AA50CM15</accession>
<dbReference type="InterPro" id="IPR052572">
    <property type="entry name" value="UPF0153_domain"/>
</dbReference>
<evidence type="ECO:0000313" key="1">
    <source>
        <dbReference type="EMBL" id="WLR97930.1"/>
    </source>
</evidence>
<dbReference type="Proteomes" id="UP001234585">
    <property type="component" value="Chromosome"/>
</dbReference>
<dbReference type="AlphaFoldDB" id="A0AA50CM15"/>
<sequence>MPQAEDRCAPPMPATVPGRVCGSCTLCCRLPDIDLFDKPANAWCRHCIEHKGCSIYAARPSVCRDFLCLWMTDATLCADWDPSRSHMMIYRQGPQVTVLVDPDHADIWRRDPYHAQLQAWAAEGAPVGGYVIVFQQDDVFKI</sequence>
<dbReference type="PANTHER" id="PTHR36931">
    <property type="entry name" value="UPF0153 PROTEIN YEIW"/>
    <property type="match status" value="1"/>
</dbReference>
<dbReference type="RefSeq" id="WP_306037832.1">
    <property type="nucleotide sequence ID" value="NZ_CP132302.1"/>
</dbReference>
<proteinExistence type="predicted"/>
<name>A0AA50CM15_9HYPH</name>
<gene>
    <name evidence="1" type="ORF">Q9313_02550</name>
</gene>